<evidence type="ECO:0000313" key="11">
    <source>
        <dbReference type="EMBL" id="CAF3981490.1"/>
    </source>
</evidence>
<dbReference type="AlphaFoldDB" id="A0A814XQ78"/>
<evidence type="ECO:0000256" key="6">
    <source>
        <dbReference type="ARBA" id="ARBA00022989"/>
    </source>
</evidence>
<evidence type="ECO:0000256" key="8">
    <source>
        <dbReference type="RuleBase" id="RU000477"/>
    </source>
</evidence>
<gene>
    <name evidence="10" type="ORF">GPM918_LOCUS24541</name>
    <name evidence="11" type="ORF">SRO942_LOCUS24541</name>
</gene>
<dbReference type="InterPro" id="IPR034294">
    <property type="entry name" value="Aquaporin_transptr"/>
</dbReference>
<dbReference type="PRINTS" id="PR00783">
    <property type="entry name" value="MINTRINSICP"/>
</dbReference>
<feature type="transmembrane region" description="Helical" evidence="9">
    <location>
        <begin position="93"/>
        <end position="113"/>
    </location>
</feature>
<dbReference type="Proteomes" id="UP000663829">
    <property type="component" value="Unassembled WGS sequence"/>
</dbReference>
<evidence type="ECO:0000256" key="3">
    <source>
        <dbReference type="ARBA" id="ARBA00022448"/>
    </source>
</evidence>
<reference evidence="10" key="1">
    <citation type="submission" date="2021-02" db="EMBL/GenBank/DDBJ databases">
        <authorList>
            <person name="Nowell W R."/>
        </authorList>
    </citation>
    <scope>NUCLEOTIDE SEQUENCE</scope>
</reference>
<dbReference type="InterPro" id="IPR023271">
    <property type="entry name" value="Aquaporin-like"/>
</dbReference>
<dbReference type="Pfam" id="PF00230">
    <property type="entry name" value="MIP"/>
    <property type="match status" value="1"/>
</dbReference>
<comment type="similarity">
    <text evidence="2 8">Belongs to the MIP/aquaporin (TC 1.A.8) family.</text>
</comment>
<sequence length="322" mass="35480">MASVTQPLITDQDDNVNGNISKYSTILNTHPSAISDEIIAGEYEDRRSPEATRARLLLAIRAMCGELLCTTLFFTTMFATIASTVRNKVDPSIQAFFTAISSGLIAVALIYAFSSISGAHFNPAITFATYVTRKTSHRRFVGYIVAQLIGSILAMCIIWFIFPHPSDLYTKIAVIPPTTDLARVFAMEVFLTFTFTYVAFTVAYEEAQTEKKLARSSANVQTIQNSKGLALFVTTPQARTGFAPFAIGFTIFCMMLIGSSVSDGAFNPCRLFGPAIFSNRWDYQYIYWIAQLLGAAVAGLFVHHVQVLGLPDKKKQQQNQAP</sequence>
<keyword evidence="6 9" id="KW-1133">Transmembrane helix</keyword>
<feature type="transmembrane region" description="Helical" evidence="9">
    <location>
        <begin position="285"/>
        <end position="305"/>
    </location>
</feature>
<keyword evidence="4" id="KW-1003">Cell membrane</keyword>
<dbReference type="PANTHER" id="PTHR19139">
    <property type="entry name" value="AQUAPORIN TRANSPORTER"/>
    <property type="match status" value="1"/>
</dbReference>
<dbReference type="EMBL" id="CAJOBC010009191">
    <property type="protein sequence ID" value="CAF3981490.1"/>
    <property type="molecule type" value="Genomic_DNA"/>
</dbReference>
<evidence type="ECO:0000256" key="5">
    <source>
        <dbReference type="ARBA" id="ARBA00022692"/>
    </source>
</evidence>
<dbReference type="Proteomes" id="UP000681722">
    <property type="component" value="Unassembled WGS sequence"/>
</dbReference>
<dbReference type="InterPro" id="IPR022357">
    <property type="entry name" value="MIP_CS"/>
</dbReference>
<protein>
    <recommendedName>
        <fullName evidence="13">Aquaporin</fullName>
    </recommendedName>
</protein>
<dbReference type="Gene3D" id="1.20.1080.10">
    <property type="entry name" value="Glycerol uptake facilitator protein"/>
    <property type="match status" value="1"/>
</dbReference>
<feature type="transmembrane region" description="Helical" evidence="9">
    <location>
        <begin position="182"/>
        <end position="204"/>
    </location>
</feature>
<evidence type="ECO:0000313" key="10">
    <source>
        <dbReference type="EMBL" id="CAF1217911.1"/>
    </source>
</evidence>
<dbReference type="OrthoDB" id="3222at2759"/>
<dbReference type="GO" id="GO:0015250">
    <property type="term" value="F:water channel activity"/>
    <property type="evidence" value="ECO:0007669"/>
    <property type="project" value="TreeGrafter"/>
</dbReference>
<evidence type="ECO:0008006" key="13">
    <source>
        <dbReference type="Google" id="ProtNLM"/>
    </source>
</evidence>
<dbReference type="SUPFAM" id="SSF81338">
    <property type="entry name" value="Aquaporin-like"/>
    <property type="match status" value="1"/>
</dbReference>
<evidence type="ECO:0000256" key="4">
    <source>
        <dbReference type="ARBA" id="ARBA00022475"/>
    </source>
</evidence>
<name>A0A814XQ78_9BILA</name>
<dbReference type="GO" id="GO:0005886">
    <property type="term" value="C:plasma membrane"/>
    <property type="evidence" value="ECO:0007669"/>
    <property type="project" value="UniProtKB-SubCell"/>
</dbReference>
<evidence type="ECO:0000256" key="1">
    <source>
        <dbReference type="ARBA" id="ARBA00004651"/>
    </source>
</evidence>
<keyword evidence="5 8" id="KW-0812">Transmembrane</keyword>
<dbReference type="PROSITE" id="PS00221">
    <property type="entry name" value="MIP"/>
    <property type="match status" value="1"/>
</dbReference>
<evidence type="ECO:0000256" key="2">
    <source>
        <dbReference type="ARBA" id="ARBA00006175"/>
    </source>
</evidence>
<organism evidence="10 12">
    <name type="scientific">Didymodactylos carnosus</name>
    <dbReference type="NCBI Taxonomy" id="1234261"/>
    <lineage>
        <taxon>Eukaryota</taxon>
        <taxon>Metazoa</taxon>
        <taxon>Spiralia</taxon>
        <taxon>Gnathifera</taxon>
        <taxon>Rotifera</taxon>
        <taxon>Eurotatoria</taxon>
        <taxon>Bdelloidea</taxon>
        <taxon>Philodinida</taxon>
        <taxon>Philodinidae</taxon>
        <taxon>Didymodactylos</taxon>
    </lineage>
</organism>
<keyword evidence="3 8" id="KW-0813">Transport</keyword>
<keyword evidence="7 9" id="KW-0472">Membrane</keyword>
<comment type="subcellular location">
    <subcellularLocation>
        <location evidence="1">Cell membrane</location>
        <topology evidence="1">Multi-pass membrane protein</topology>
    </subcellularLocation>
</comment>
<proteinExistence type="inferred from homology"/>
<feature type="transmembrane region" description="Helical" evidence="9">
    <location>
        <begin position="56"/>
        <end position="81"/>
    </location>
</feature>
<dbReference type="PANTHER" id="PTHR19139:SF199">
    <property type="entry name" value="MIP17260P"/>
    <property type="match status" value="1"/>
</dbReference>
<evidence type="ECO:0000256" key="9">
    <source>
        <dbReference type="SAM" id="Phobius"/>
    </source>
</evidence>
<comment type="caution">
    <text evidence="10">The sequence shown here is derived from an EMBL/GenBank/DDBJ whole genome shotgun (WGS) entry which is preliminary data.</text>
</comment>
<accession>A0A814XQ78</accession>
<evidence type="ECO:0000256" key="7">
    <source>
        <dbReference type="ARBA" id="ARBA00023136"/>
    </source>
</evidence>
<dbReference type="InterPro" id="IPR000425">
    <property type="entry name" value="MIP"/>
</dbReference>
<evidence type="ECO:0000313" key="12">
    <source>
        <dbReference type="Proteomes" id="UP000663829"/>
    </source>
</evidence>
<feature type="transmembrane region" description="Helical" evidence="9">
    <location>
        <begin position="242"/>
        <end position="265"/>
    </location>
</feature>
<keyword evidence="12" id="KW-1185">Reference proteome</keyword>
<feature type="transmembrane region" description="Helical" evidence="9">
    <location>
        <begin position="140"/>
        <end position="162"/>
    </location>
</feature>
<dbReference type="EMBL" id="CAJNOQ010009189">
    <property type="protein sequence ID" value="CAF1217911.1"/>
    <property type="molecule type" value="Genomic_DNA"/>
</dbReference>